<protein>
    <submittedName>
        <fullName evidence="3">Uncharacterized protein</fullName>
    </submittedName>
</protein>
<evidence type="ECO:0000313" key="3">
    <source>
        <dbReference type="EMBL" id="OXA36808.1"/>
    </source>
</evidence>
<keyword evidence="2" id="KW-0472">Membrane</keyword>
<keyword evidence="4" id="KW-1185">Reference proteome</keyword>
<name>A0A226CWB3_FOLCA</name>
<keyword evidence="2" id="KW-0812">Transmembrane</keyword>
<comment type="caution">
    <text evidence="3">The sequence shown here is derived from an EMBL/GenBank/DDBJ whole genome shotgun (WGS) entry which is preliminary data.</text>
</comment>
<keyword evidence="2" id="KW-1133">Transmembrane helix</keyword>
<dbReference type="EMBL" id="LNIX01000072">
    <property type="protein sequence ID" value="OXA36808.1"/>
    <property type="molecule type" value="Genomic_DNA"/>
</dbReference>
<accession>A0A226CWB3</accession>
<proteinExistence type="predicted"/>
<dbReference type="AlphaFoldDB" id="A0A226CWB3"/>
<evidence type="ECO:0000313" key="4">
    <source>
        <dbReference type="Proteomes" id="UP000198287"/>
    </source>
</evidence>
<organism evidence="3 4">
    <name type="scientific">Folsomia candida</name>
    <name type="common">Springtail</name>
    <dbReference type="NCBI Taxonomy" id="158441"/>
    <lineage>
        <taxon>Eukaryota</taxon>
        <taxon>Metazoa</taxon>
        <taxon>Ecdysozoa</taxon>
        <taxon>Arthropoda</taxon>
        <taxon>Hexapoda</taxon>
        <taxon>Collembola</taxon>
        <taxon>Entomobryomorpha</taxon>
        <taxon>Isotomoidea</taxon>
        <taxon>Isotomidae</taxon>
        <taxon>Proisotominae</taxon>
        <taxon>Folsomia</taxon>
    </lineage>
</organism>
<evidence type="ECO:0000256" key="1">
    <source>
        <dbReference type="SAM" id="MobiDB-lite"/>
    </source>
</evidence>
<evidence type="ECO:0000256" key="2">
    <source>
        <dbReference type="SAM" id="Phobius"/>
    </source>
</evidence>
<sequence length="221" mass="25779">MANTKAVVIHQFRQIFRYTFYFCLCQAGIFYHNLKAHWTAIIFCILLGYSFYEDTQYFDQDSMPESILVLRIWANNFPLIVSNMLMYVLERGYFISVYQEDNLTKKVVGQPEQMVVHVAQTGIDYQINNYEKNVLRVVTCYELNVCYELYLLRISCYEPSGTLFRSLIAQFRYVKRLVNENLNWTSDPNSVAAAREQARPDGDGDPPAPAQDQEFGRLEVP</sequence>
<feature type="transmembrane region" description="Helical" evidence="2">
    <location>
        <begin position="36"/>
        <end position="52"/>
    </location>
</feature>
<gene>
    <name evidence="3" type="ORF">Fcan01_28435</name>
</gene>
<dbReference type="Proteomes" id="UP000198287">
    <property type="component" value="Unassembled WGS sequence"/>
</dbReference>
<feature type="transmembrane region" description="Helical" evidence="2">
    <location>
        <begin position="72"/>
        <end position="89"/>
    </location>
</feature>
<reference evidence="3 4" key="1">
    <citation type="submission" date="2015-12" db="EMBL/GenBank/DDBJ databases">
        <title>The genome of Folsomia candida.</title>
        <authorList>
            <person name="Faddeeva A."/>
            <person name="Derks M.F."/>
            <person name="Anvar Y."/>
            <person name="Smit S."/>
            <person name="Van Straalen N."/>
            <person name="Roelofs D."/>
        </authorList>
    </citation>
    <scope>NUCLEOTIDE SEQUENCE [LARGE SCALE GENOMIC DNA]</scope>
    <source>
        <strain evidence="3 4">VU population</strain>
        <tissue evidence="3">Whole body</tissue>
    </source>
</reference>
<feature type="region of interest" description="Disordered" evidence="1">
    <location>
        <begin position="188"/>
        <end position="221"/>
    </location>
</feature>